<dbReference type="InterPro" id="IPR005467">
    <property type="entry name" value="His_kinase_dom"/>
</dbReference>
<keyword evidence="8" id="KW-0812">Transmembrane</keyword>
<comment type="caution">
    <text evidence="11">The sequence shown here is derived from an EMBL/GenBank/DDBJ whole genome shotgun (WGS) entry which is preliminary data.</text>
</comment>
<dbReference type="Gene3D" id="3.30.450.20">
    <property type="entry name" value="PAS domain"/>
    <property type="match status" value="1"/>
</dbReference>
<keyword evidence="9" id="KW-0732">Signal</keyword>
<evidence type="ECO:0000256" key="2">
    <source>
        <dbReference type="ARBA" id="ARBA00012438"/>
    </source>
</evidence>
<dbReference type="GO" id="GO:0030295">
    <property type="term" value="F:protein kinase activator activity"/>
    <property type="evidence" value="ECO:0007669"/>
    <property type="project" value="TreeGrafter"/>
</dbReference>
<accession>A0A1M3KXR4</accession>
<evidence type="ECO:0000259" key="10">
    <source>
        <dbReference type="PROSITE" id="PS50109"/>
    </source>
</evidence>
<dbReference type="GO" id="GO:0007234">
    <property type="term" value="P:osmosensory signaling via phosphorelay pathway"/>
    <property type="evidence" value="ECO:0007669"/>
    <property type="project" value="TreeGrafter"/>
</dbReference>
<dbReference type="GO" id="GO:0004673">
    <property type="term" value="F:protein histidine kinase activity"/>
    <property type="evidence" value="ECO:0007669"/>
    <property type="project" value="UniProtKB-EC"/>
</dbReference>
<keyword evidence="5" id="KW-0418">Kinase</keyword>
<organism evidence="11 12">
    <name type="scientific">Candidatus Kapaibacterium thiocyanatum</name>
    <dbReference type="NCBI Taxonomy" id="1895771"/>
    <lineage>
        <taxon>Bacteria</taxon>
        <taxon>Pseudomonadati</taxon>
        <taxon>Candidatus Kapaibacteriota</taxon>
        <taxon>Candidatus Kapaibacteriia</taxon>
        <taxon>Candidatus Kapaibacteriales</taxon>
        <taxon>Candidatus Kapaibacteriaceae</taxon>
        <taxon>Candidatus Kapaibacterium</taxon>
    </lineage>
</organism>
<evidence type="ECO:0000256" key="1">
    <source>
        <dbReference type="ARBA" id="ARBA00000085"/>
    </source>
</evidence>
<dbReference type="SMART" id="SM00387">
    <property type="entry name" value="HATPase_c"/>
    <property type="match status" value="1"/>
</dbReference>
<dbReference type="PRINTS" id="PR00344">
    <property type="entry name" value="BCTRLSENSOR"/>
</dbReference>
<dbReference type="EC" id="2.7.13.3" evidence="2"/>
<dbReference type="Proteomes" id="UP000184233">
    <property type="component" value="Unassembled WGS sequence"/>
</dbReference>
<dbReference type="GO" id="GO:0000156">
    <property type="term" value="F:phosphorelay response regulator activity"/>
    <property type="evidence" value="ECO:0007669"/>
    <property type="project" value="TreeGrafter"/>
</dbReference>
<dbReference type="InterPro" id="IPR013656">
    <property type="entry name" value="PAS_4"/>
</dbReference>
<evidence type="ECO:0000256" key="8">
    <source>
        <dbReference type="SAM" id="Phobius"/>
    </source>
</evidence>
<dbReference type="EMBL" id="MKVH01000024">
    <property type="protein sequence ID" value="OJX57180.1"/>
    <property type="molecule type" value="Genomic_DNA"/>
</dbReference>
<keyword evidence="7" id="KW-0902">Two-component regulatory system</keyword>
<evidence type="ECO:0000256" key="7">
    <source>
        <dbReference type="ARBA" id="ARBA00023012"/>
    </source>
</evidence>
<dbReference type="Pfam" id="PF02518">
    <property type="entry name" value="HATPase_c"/>
    <property type="match status" value="1"/>
</dbReference>
<dbReference type="GO" id="GO:0005524">
    <property type="term" value="F:ATP binding"/>
    <property type="evidence" value="ECO:0007669"/>
    <property type="project" value="UniProtKB-KW"/>
</dbReference>
<evidence type="ECO:0000313" key="11">
    <source>
        <dbReference type="EMBL" id="OJX57180.1"/>
    </source>
</evidence>
<dbReference type="InterPro" id="IPR004358">
    <property type="entry name" value="Sig_transdc_His_kin-like_C"/>
</dbReference>
<keyword evidence="4" id="KW-0547">Nucleotide-binding</keyword>
<reference evidence="11 12" key="1">
    <citation type="submission" date="2016-09" db="EMBL/GenBank/DDBJ databases">
        <title>Genome-resolved meta-omics ties microbial dynamics to process performance in biotechnology for thiocyanate degradation.</title>
        <authorList>
            <person name="Kantor R.S."/>
            <person name="Huddy R.J."/>
            <person name="Iyer R."/>
            <person name="Thomas B.C."/>
            <person name="Brown C.T."/>
            <person name="Anantharaman K."/>
            <person name="Tringe S."/>
            <person name="Hettich R.L."/>
            <person name="Harrison S.T."/>
            <person name="Banfield J.F."/>
        </authorList>
    </citation>
    <scope>NUCLEOTIDE SEQUENCE [LARGE SCALE GENOMIC DNA]</scope>
    <source>
        <strain evidence="11">59-99</strain>
    </source>
</reference>
<name>A0A1M3KXR4_9BACT</name>
<keyword evidence="6" id="KW-0067">ATP-binding</keyword>
<feature type="signal peptide" evidence="9">
    <location>
        <begin position="1"/>
        <end position="21"/>
    </location>
</feature>
<sequence>MMRKLIVVLLLSALPSLRAVADDSYPLTLRPVSRIAGTMLPADEEGTLWYVVEQRSVWDVNAPSLRTIDAEGRPKRHVRSGMEIRAAMPLRDGIAVVIREEGQQHWLAVFDKTLTERSRSRLEGTGTMVEISGRPDSDVVYVSIGGTLTACTLGEKTITTRVFDDHISGLLSLSGREGLDVAYIHPVGTLSYLTVLDTTQRVRTYVVVPMAPQSRLEQVGTAIVVYTPIDDVRGTQITIVDPATSRSQFLTVDVPPQLITSYMQNGQITSAIVRLQNGRYDLCVTSLRQLGTLASTDGETINGAYGRPLLVRHIADSLVICCTGGILAATAHGEVLSSDTLTVDGEATNLAVHRHPAGFIIAGAQGSIVIAREHQIFWRMIRFGRDVLTYVVPILMGLGLLFMLSINFRQRRLLGAMMELPGAGLVIHLDANGRLLRTNDRAAHLLKITSSVPMRRLFRTYALHDGVGDLLDFVNQVQSIRTAVSDKVVITDGEASREYVFSAVPLRGAFGRYNGCVITGVDITEALERRRIVNWAQLAHDMQTNLSTIRLNAEQLDVDGNDVTRERRRRILFQVGVLIQRVRDLVSVGRSEELNRLPVHSAELCTEIRHEFDPTVFPHVTFSMKLRGTMMNVDRLKISRAIRNAVENGIKAMRGQPGTIEIATWFDRTNVYVRVSDTGAGMDDETMTNMMKPFFTTSKDGSGTGIGTMIMQHVMHQHGGSLRVTSEVGKGTQVIFRIPHGMEGPRLRNAQFAVTDEEPV</sequence>
<evidence type="ECO:0000256" key="5">
    <source>
        <dbReference type="ARBA" id="ARBA00022777"/>
    </source>
</evidence>
<comment type="catalytic activity">
    <reaction evidence="1">
        <text>ATP + protein L-histidine = ADP + protein N-phospho-L-histidine.</text>
        <dbReference type="EC" id="2.7.13.3"/>
    </reaction>
</comment>
<dbReference type="SUPFAM" id="SSF55874">
    <property type="entry name" value="ATPase domain of HSP90 chaperone/DNA topoisomerase II/histidine kinase"/>
    <property type="match status" value="1"/>
</dbReference>
<feature type="domain" description="Histidine kinase" evidence="10">
    <location>
        <begin position="537"/>
        <end position="742"/>
    </location>
</feature>
<dbReference type="AlphaFoldDB" id="A0A1M3KXR4"/>
<dbReference type="InterPro" id="IPR003594">
    <property type="entry name" value="HATPase_dom"/>
</dbReference>
<evidence type="ECO:0000256" key="9">
    <source>
        <dbReference type="SAM" id="SignalP"/>
    </source>
</evidence>
<dbReference type="Pfam" id="PF08448">
    <property type="entry name" value="PAS_4"/>
    <property type="match status" value="1"/>
</dbReference>
<keyword evidence="3" id="KW-0808">Transferase</keyword>
<evidence type="ECO:0000313" key="12">
    <source>
        <dbReference type="Proteomes" id="UP000184233"/>
    </source>
</evidence>
<dbReference type="PANTHER" id="PTHR42878:SF7">
    <property type="entry name" value="SENSOR HISTIDINE KINASE GLRK"/>
    <property type="match status" value="1"/>
</dbReference>
<dbReference type="PANTHER" id="PTHR42878">
    <property type="entry name" value="TWO-COMPONENT HISTIDINE KINASE"/>
    <property type="match status" value="1"/>
</dbReference>
<dbReference type="InterPro" id="IPR050351">
    <property type="entry name" value="BphY/WalK/GraS-like"/>
</dbReference>
<keyword evidence="8" id="KW-0472">Membrane</keyword>
<feature type="chain" id="PRO_5012996577" description="histidine kinase" evidence="9">
    <location>
        <begin position="22"/>
        <end position="760"/>
    </location>
</feature>
<evidence type="ECO:0000256" key="4">
    <source>
        <dbReference type="ARBA" id="ARBA00022741"/>
    </source>
</evidence>
<keyword evidence="8" id="KW-1133">Transmembrane helix</keyword>
<evidence type="ECO:0000256" key="3">
    <source>
        <dbReference type="ARBA" id="ARBA00022679"/>
    </source>
</evidence>
<evidence type="ECO:0000256" key="6">
    <source>
        <dbReference type="ARBA" id="ARBA00022840"/>
    </source>
</evidence>
<dbReference type="STRING" id="1895771.BGO89_11810"/>
<protein>
    <recommendedName>
        <fullName evidence="2">histidine kinase</fullName>
        <ecNumber evidence="2">2.7.13.3</ecNumber>
    </recommendedName>
</protein>
<gene>
    <name evidence="11" type="ORF">BGO89_11810</name>
</gene>
<dbReference type="Gene3D" id="3.30.565.10">
    <property type="entry name" value="Histidine kinase-like ATPase, C-terminal domain"/>
    <property type="match status" value="1"/>
</dbReference>
<dbReference type="InterPro" id="IPR036890">
    <property type="entry name" value="HATPase_C_sf"/>
</dbReference>
<proteinExistence type="predicted"/>
<feature type="transmembrane region" description="Helical" evidence="8">
    <location>
        <begin position="387"/>
        <end position="408"/>
    </location>
</feature>
<dbReference type="PROSITE" id="PS50109">
    <property type="entry name" value="HIS_KIN"/>
    <property type="match status" value="1"/>
</dbReference>